<dbReference type="Proteomes" id="UP000612352">
    <property type="component" value="Unassembled WGS sequence"/>
</dbReference>
<evidence type="ECO:0000256" key="1">
    <source>
        <dbReference type="SAM" id="MobiDB-lite"/>
    </source>
</evidence>
<evidence type="ECO:0000313" key="3">
    <source>
        <dbReference type="EMBL" id="MBK0332333.1"/>
    </source>
</evidence>
<organism evidence="3 4">
    <name type="scientific">Brachybacterium halotolerans</name>
    <dbReference type="NCBI Taxonomy" id="2795215"/>
    <lineage>
        <taxon>Bacteria</taxon>
        <taxon>Bacillati</taxon>
        <taxon>Actinomycetota</taxon>
        <taxon>Actinomycetes</taxon>
        <taxon>Micrococcales</taxon>
        <taxon>Dermabacteraceae</taxon>
        <taxon>Brachybacterium</taxon>
    </lineage>
</organism>
<gene>
    <name evidence="3" type="ORF">I8D64_13105</name>
</gene>
<name>A0ABS1BCH9_9MICO</name>
<sequence length="733" mass="77393">MTTTLPYGTWPSPITAQQLATGGARLGGPVFVGEQLWWVEGIAAEGGRQAIVRTADAVATPTGAGGRSPVPVPEDAGTVTVLPAPFNARSRVHEYGGGSWAAIPDALVDEDPAVLRDPLVLFVNFDDQRVYAFTEGSEPRPLTPVGPEVESAHGPSLRWACPTPVTLADGSREIWWICEDHTGGVEGPRADPDGAPHIERFVAAVPLDGSAAEDPGAIRRVTPASRFVAYPRLSPDGTLVAWISWEHPRMPWDGTLLHVAPLIGGSAGTGEIVAGGPGGPGGPVGPDGSGGPGGAAEGDREISVLQPEWLDDERLMFVSDESGWWNPRVWSAADGSRAVLPADSPFARQEFGGAMWGLGTTWYAVLDADHALVAHRHAGETLGVLTISSGEVVDLDLPLTSIAGMDVCEDGGLVLLGASPARFSAIYLTRIEGGFAAPHMGALRQVRSSRDDAPDPDVLPSAEEIEVPLPDGGTVHAIWFAPRQSGIEGPADELPPVIARVHGGPTSVVPPVLSLPVAYYTSRGIGVVEVNYGGSTGYGRAYRDRLKGQWGVVDVADTVAVMDHLVASGLADGRRLGIEGGSAGGWTTLACLTRTSTFSAGVSSFGVAELENFIRDTHDFESRYIDGLVGPYPERKDLYAERAPLSHVDELECPVLLLQGDEDRIVPPSQSEMFRDALAAKGIPHAYLLFHGEQHGFRKAESIIRATESSLSFYGQVFGFTPPGVPVLELVTR</sequence>
<proteinExistence type="predicted"/>
<dbReference type="PANTHER" id="PTHR43056">
    <property type="entry name" value="PEPTIDASE S9 PROLYL OLIGOPEPTIDASE"/>
    <property type="match status" value="1"/>
</dbReference>
<dbReference type="SUPFAM" id="SSF82171">
    <property type="entry name" value="DPP6 N-terminal domain-like"/>
    <property type="match status" value="1"/>
</dbReference>
<accession>A0ABS1BCH9</accession>
<dbReference type="RefSeq" id="WP_200503230.1">
    <property type="nucleotide sequence ID" value="NZ_JAEDAJ010000008.1"/>
</dbReference>
<dbReference type="Gene3D" id="3.40.50.1820">
    <property type="entry name" value="alpha/beta hydrolase"/>
    <property type="match status" value="1"/>
</dbReference>
<keyword evidence="4" id="KW-1185">Reference proteome</keyword>
<dbReference type="InterPro" id="IPR001375">
    <property type="entry name" value="Peptidase_S9_cat"/>
</dbReference>
<dbReference type="PANTHER" id="PTHR43056:SF5">
    <property type="entry name" value="PEPTIDASE S9 PROLYL OLIGOPEPTIDASE CATALYTIC DOMAIN-CONTAINING PROTEIN"/>
    <property type="match status" value="1"/>
</dbReference>
<reference evidence="3 4" key="1">
    <citation type="submission" date="2020-12" db="EMBL/GenBank/DDBJ databases">
        <title>Brachybacterium sp. MASK1Z-5, whole genome shotgun sequence.</title>
        <authorList>
            <person name="Tuo L."/>
        </authorList>
    </citation>
    <scope>NUCLEOTIDE SEQUENCE [LARGE SCALE GENOMIC DNA]</scope>
    <source>
        <strain evidence="3 4">MASK1Z-5</strain>
    </source>
</reference>
<dbReference type="SUPFAM" id="SSF53474">
    <property type="entry name" value="alpha/beta-Hydrolases"/>
    <property type="match status" value="1"/>
</dbReference>
<evidence type="ECO:0000313" key="4">
    <source>
        <dbReference type="Proteomes" id="UP000612352"/>
    </source>
</evidence>
<dbReference type="InterPro" id="IPR050585">
    <property type="entry name" value="Xaa-Pro_dipeptidyl-ppase/CocE"/>
</dbReference>
<comment type="caution">
    <text evidence="3">The sequence shown here is derived from an EMBL/GenBank/DDBJ whole genome shotgun (WGS) entry which is preliminary data.</text>
</comment>
<feature type="region of interest" description="Disordered" evidence="1">
    <location>
        <begin position="274"/>
        <end position="298"/>
    </location>
</feature>
<feature type="compositionally biased region" description="Gly residues" evidence="1">
    <location>
        <begin position="274"/>
        <end position="296"/>
    </location>
</feature>
<evidence type="ECO:0000259" key="2">
    <source>
        <dbReference type="Pfam" id="PF00326"/>
    </source>
</evidence>
<dbReference type="Pfam" id="PF00326">
    <property type="entry name" value="Peptidase_S9"/>
    <property type="match status" value="1"/>
</dbReference>
<protein>
    <submittedName>
        <fullName evidence="3">S9 family peptidase</fullName>
    </submittedName>
</protein>
<dbReference type="InterPro" id="IPR029058">
    <property type="entry name" value="AB_hydrolase_fold"/>
</dbReference>
<feature type="domain" description="Peptidase S9 prolyl oligopeptidase catalytic" evidence="2">
    <location>
        <begin position="517"/>
        <end position="719"/>
    </location>
</feature>
<dbReference type="EMBL" id="JAEDAJ010000008">
    <property type="protein sequence ID" value="MBK0332333.1"/>
    <property type="molecule type" value="Genomic_DNA"/>
</dbReference>